<protein>
    <recommendedName>
        <fullName evidence="3">F-box domain-containing protein</fullName>
    </recommendedName>
</protein>
<dbReference type="OrthoDB" id="2841072at2759"/>
<organism evidence="1 2">
    <name type="scientific">Hydnomerulius pinastri MD-312</name>
    <dbReference type="NCBI Taxonomy" id="994086"/>
    <lineage>
        <taxon>Eukaryota</taxon>
        <taxon>Fungi</taxon>
        <taxon>Dikarya</taxon>
        <taxon>Basidiomycota</taxon>
        <taxon>Agaricomycotina</taxon>
        <taxon>Agaricomycetes</taxon>
        <taxon>Agaricomycetidae</taxon>
        <taxon>Boletales</taxon>
        <taxon>Boletales incertae sedis</taxon>
        <taxon>Leucogyrophana</taxon>
    </lineage>
</organism>
<evidence type="ECO:0008006" key="3">
    <source>
        <dbReference type="Google" id="ProtNLM"/>
    </source>
</evidence>
<dbReference type="HOGENOM" id="CLU_821596_0_0_1"/>
<proteinExistence type="predicted"/>
<reference evidence="1 2" key="1">
    <citation type="submission" date="2014-04" db="EMBL/GenBank/DDBJ databases">
        <title>Evolutionary Origins and Diversification of the Mycorrhizal Mutualists.</title>
        <authorList>
            <consortium name="DOE Joint Genome Institute"/>
            <consortium name="Mycorrhizal Genomics Consortium"/>
            <person name="Kohler A."/>
            <person name="Kuo A."/>
            <person name="Nagy L.G."/>
            <person name="Floudas D."/>
            <person name="Copeland A."/>
            <person name="Barry K.W."/>
            <person name="Cichocki N."/>
            <person name="Veneault-Fourrey C."/>
            <person name="LaButti K."/>
            <person name="Lindquist E.A."/>
            <person name="Lipzen A."/>
            <person name="Lundell T."/>
            <person name="Morin E."/>
            <person name="Murat C."/>
            <person name="Riley R."/>
            <person name="Ohm R."/>
            <person name="Sun H."/>
            <person name="Tunlid A."/>
            <person name="Henrissat B."/>
            <person name="Grigoriev I.V."/>
            <person name="Hibbett D.S."/>
            <person name="Martin F."/>
        </authorList>
    </citation>
    <scope>NUCLEOTIDE SEQUENCE [LARGE SCALE GENOMIC DNA]</scope>
    <source>
        <strain evidence="1 2">MD-312</strain>
    </source>
</reference>
<name>A0A0C9VK61_9AGAM</name>
<keyword evidence="2" id="KW-1185">Reference proteome</keyword>
<evidence type="ECO:0000313" key="1">
    <source>
        <dbReference type="EMBL" id="KIJ57875.1"/>
    </source>
</evidence>
<dbReference type="InterPro" id="IPR032675">
    <property type="entry name" value="LRR_dom_sf"/>
</dbReference>
<dbReference type="Gene3D" id="3.80.10.10">
    <property type="entry name" value="Ribonuclease Inhibitor"/>
    <property type="match status" value="1"/>
</dbReference>
<dbReference type="EMBL" id="KN840068">
    <property type="protein sequence ID" value="KIJ57875.1"/>
    <property type="molecule type" value="Genomic_DNA"/>
</dbReference>
<accession>A0A0C9VK61</accession>
<dbReference type="Proteomes" id="UP000053820">
    <property type="component" value="Unassembled WGS sequence"/>
</dbReference>
<sequence length="404" mass="44573">MHRCLLIVEVQRSIFRKVRDAKGKNLGTLVKLARTCRAFSPSALDVLWEHLDSFIRLIQCLPRDSAKASFVAVTFQQNLQRPMSAEDWKVLFQYSVRVRSVASGRPYLTLDDQGFAAYSKDVIFALCHPPTGGSLIPHLKELSWDITEQAHASLLYQLLTPSVVCLTLHTTIRSPLNAPEVSVLSYIATACPQLKVLDIKSSPYCDYFLNGFRILSTAKLFGVTLDEQALLHVSRLQLTELSMSLPDDFSVDSIRPHLGAPAFGSITSLTVGAGTVTPLTSLLGELEIAPESVTLRVHGYVDVDNTKALFTALVSACSSEVLVKLCLDAPYMGEQDTAGWARGISLDLIEPLFSLPNISSFTLDVPNKITLDDTDMTTIGKYWPYLQTLSTNENIPGMVMPHRK</sequence>
<evidence type="ECO:0000313" key="2">
    <source>
        <dbReference type="Proteomes" id="UP000053820"/>
    </source>
</evidence>
<dbReference type="AlphaFoldDB" id="A0A0C9VK61"/>
<gene>
    <name evidence="1" type="ORF">HYDPIDRAFT_44732</name>
</gene>